<reference evidence="2" key="2">
    <citation type="submission" date="2022-06" db="UniProtKB">
        <authorList>
            <consortium name="EnsemblMetazoa"/>
        </authorList>
    </citation>
    <scope>IDENTIFICATION</scope>
    <source>
        <strain evidence="2">DF5081</strain>
    </source>
</reference>
<evidence type="ECO:0000256" key="1">
    <source>
        <dbReference type="SAM" id="MobiDB-lite"/>
    </source>
</evidence>
<reference evidence="3" key="1">
    <citation type="submission" date="2010-08" db="EMBL/GenBank/DDBJ databases">
        <authorList>
            <consortium name="Caenorhabditis japonica Sequencing Consortium"/>
            <person name="Wilson R.K."/>
        </authorList>
    </citation>
    <scope>NUCLEOTIDE SEQUENCE [LARGE SCALE GENOMIC DNA]</scope>
    <source>
        <strain evidence="3">DF5081</strain>
    </source>
</reference>
<accession>A0A8R1EEV8</accession>
<feature type="region of interest" description="Disordered" evidence="1">
    <location>
        <begin position="23"/>
        <end position="60"/>
    </location>
</feature>
<proteinExistence type="predicted"/>
<dbReference type="AlphaFoldDB" id="A0A8R1EEV8"/>
<protein>
    <submittedName>
        <fullName evidence="2">Uncharacterized protein</fullName>
    </submittedName>
</protein>
<evidence type="ECO:0000313" key="3">
    <source>
        <dbReference type="Proteomes" id="UP000005237"/>
    </source>
</evidence>
<sequence length="108" mass="11673">MLNRSNWSISGLGSIKEYVKLEPEDPIESSATGKGLRTNSEDGNTKSSEASGSSSYDNKADRSLSVDDVLQCIGSAFLNNKVPSNLAKDIISKLQRGLEFDSVMKTKN</sequence>
<name>A0A8R1EEV8_CAEJA</name>
<dbReference type="EnsemblMetazoa" id="CJA32656.1">
    <property type="protein sequence ID" value="CJA32656.1"/>
    <property type="gene ID" value="WBGene00208503"/>
</dbReference>
<feature type="compositionally biased region" description="Polar residues" evidence="1">
    <location>
        <begin position="45"/>
        <end position="57"/>
    </location>
</feature>
<feature type="compositionally biased region" description="Polar residues" evidence="1">
    <location>
        <begin position="29"/>
        <end position="38"/>
    </location>
</feature>
<keyword evidence="3" id="KW-1185">Reference proteome</keyword>
<evidence type="ECO:0000313" key="2">
    <source>
        <dbReference type="EnsemblMetazoa" id="CJA32656.1"/>
    </source>
</evidence>
<organism evidence="2 3">
    <name type="scientific">Caenorhabditis japonica</name>
    <dbReference type="NCBI Taxonomy" id="281687"/>
    <lineage>
        <taxon>Eukaryota</taxon>
        <taxon>Metazoa</taxon>
        <taxon>Ecdysozoa</taxon>
        <taxon>Nematoda</taxon>
        <taxon>Chromadorea</taxon>
        <taxon>Rhabditida</taxon>
        <taxon>Rhabditina</taxon>
        <taxon>Rhabditomorpha</taxon>
        <taxon>Rhabditoidea</taxon>
        <taxon>Rhabditidae</taxon>
        <taxon>Peloderinae</taxon>
        <taxon>Caenorhabditis</taxon>
    </lineage>
</organism>
<dbReference type="Proteomes" id="UP000005237">
    <property type="component" value="Unassembled WGS sequence"/>
</dbReference>